<dbReference type="OrthoDB" id="9816539at2"/>
<dbReference type="InterPro" id="IPR024047">
    <property type="entry name" value="MM3350-like_sf"/>
</dbReference>
<organism evidence="2 3">
    <name type="scientific">Rhodopila globiformis</name>
    <name type="common">Rhodopseudomonas globiformis</name>
    <dbReference type="NCBI Taxonomy" id="1071"/>
    <lineage>
        <taxon>Bacteria</taxon>
        <taxon>Pseudomonadati</taxon>
        <taxon>Pseudomonadota</taxon>
        <taxon>Alphaproteobacteria</taxon>
        <taxon>Acetobacterales</taxon>
        <taxon>Acetobacteraceae</taxon>
        <taxon>Rhodopila</taxon>
    </lineage>
</organism>
<comment type="caution">
    <text evidence="2">The sequence shown here is derived from an EMBL/GenBank/DDBJ whole genome shotgun (WGS) entry which is preliminary data.</text>
</comment>
<reference evidence="2 3" key="1">
    <citation type="journal article" date="2018" name="Arch. Microbiol.">
        <title>New insights into the metabolic potential of the phototrophic purple bacterium Rhodopila globiformis DSM 161(T) from its draft genome sequence and evidence for a vanadium-dependent nitrogenase.</title>
        <authorList>
            <person name="Imhoff J.F."/>
            <person name="Rahn T."/>
            <person name="Kunzel S."/>
            <person name="Neulinger S.C."/>
        </authorList>
    </citation>
    <scope>NUCLEOTIDE SEQUENCE [LARGE SCALE GENOMIC DNA]</scope>
    <source>
        <strain evidence="2 3">DSM 161</strain>
    </source>
</reference>
<evidence type="ECO:0000259" key="1">
    <source>
        <dbReference type="Pfam" id="PF07929"/>
    </source>
</evidence>
<evidence type="ECO:0000313" key="3">
    <source>
        <dbReference type="Proteomes" id="UP000239724"/>
    </source>
</evidence>
<accession>A0A2S6NN96</accession>
<dbReference type="PANTHER" id="PTHR41878:SF1">
    <property type="entry name" value="TNPR PROTEIN"/>
    <property type="match status" value="1"/>
</dbReference>
<dbReference type="PANTHER" id="PTHR41878">
    <property type="entry name" value="LEXA REPRESSOR-RELATED"/>
    <property type="match status" value="1"/>
</dbReference>
<dbReference type="AlphaFoldDB" id="A0A2S6NN96"/>
<dbReference type="EMBL" id="NHRY01000042">
    <property type="protein sequence ID" value="PPQ38171.1"/>
    <property type="molecule type" value="Genomic_DNA"/>
</dbReference>
<name>A0A2S6NN96_RHOGL</name>
<sequence>MARAAVQKQTVDPHVLSLKVTLRHIRPPIWRRIVVPRDMTLADLHRAIQVVMGWEDAHLHAFTVGGRQYSDPQMGLEDAANEARVTLDSLARSGMTRFTYTYDFGDDWEHDILIEKRPPATTANAYPICVAGKRNCPPEDCGGIWGYEELLAALADRDNPEHAERLEWLGEAFDPEDFSVASADVVLGAAFGRPTPPATG</sequence>
<dbReference type="Gene3D" id="3.10.290.30">
    <property type="entry name" value="MM3350-like"/>
    <property type="match status" value="1"/>
</dbReference>
<protein>
    <recommendedName>
        <fullName evidence="1">Plasmid pRiA4b Orf3-like domain-containing protein</fullName>
    </recommendedName>
</protein>
<dbReference type="Proteomes" id="UP000239724">
    <property type="component" value="Unassembled WGS sequence"/>
</dbReference>
<dbReference type="InterPro" id="IPR012912">
    <property type="entry name" value="Plasmid_pRiA4b_Orf3-like"/>
</dbReference>
<gene>
    <name evidence="2" type="ORF">CCS01_02670</name>
</gene>
<dbReference type="Pfam" id="PF07929">
    <property type="entry name" value="PRiA4_ORF3"/>
    <property type="match status" value="1"/>
</dbReference>
<feature type="domain" description="Plasmid pRiA4b Orf3-like" evidence="1">
    <location>
        <begin position="15"/>
        <end position="180"/>
    </location>
</feature>
<keyword evidence="3" id="KW-1185">Reference proteome</keyword>
<proteinExistence type="predicted"/>
<evidence type="ECO:0000313" key="2">
    <source>
        <dbReference type="EMBL" id="PPQ38171.1"/>
    </source>
</evidence>
<dbReference type="SUPFAM" id="SSF159941">
    <property type="entry name" value="MM3350-like"/>
    <property type="match status" value="1"/>
</dbReference>